<name>A0A544YXQ3_9ACTN</name>
<feature type="domain" description="Trehalase-like N-terminal" evidence="1">
    <location>
        <begin position="3"/>
        <end position="149"/>
    </location>
</feature>
<feature type="non-terminal residue" evidence="2">
    <location>
        <position position="222"/>
    </location>
</feature>
<protein>
    <submittedName>
        <fullName evidence="2">Glycoside hydrolase family 15 protein</fullName>
    </submittedName>
</protein>
<reference evidence="2 3" key="1">
    <citation type="submission" date="2019-07" db="EMBL/GenBank/DDBJ databases">
        <title>Microbispora hainanensis DSM 45428.</title>
        <authorList>
            <person name="Thawai C."/>
        </authorList>
    </citation>
    <scope>NUCLEOTIDE SEQUENCE [LARGE SCALE GENOMIC DNA]</scope>
    <source>
        <strain evidence="2 3">DSM 45428</strain>
    </source>
</reference>
<evidence type="ECO:0000313" key="2">
    <source>
        <dbReference type="EMBL" id="TQS21549.1"/>
    </source>
</evidence>
<dbReference type="RefSeq" id="WP_280117094.1">
    <property type="nucleotide sequence ID" value="NZ_VIRM01000011.1"/>
</dbReference>
<comment type="caution">
    <text evidence="2">The sequence shown here is derived from an EMBL/GenBank/DDBJ whole genome shotgun (WGS) entry which is preliminary data.</text>
</comment>
<sequence>MLIEDYAMIGDTESAALVGMDGSVDWLCLPRFDSPSCFARLLGDESNGFWRVAAAGRDRATRRAYLEDTLILETVWETPTGAVKVVDFMPPRSGNPDLVRIVEGLSGTVEMTTEIRIRFDYGRIVPWARRIGGHLHAIGGPDSVWVHSPISLQGGDYRHQATFTVAAGEWVPFVFTWHPSHRPQPGVIDPLRELGLTVGEWRDWVSRCTYRGPWREPVVRSL</sequence>
<keyword evidence="2" id="KW-0378">Hydrolase</keyword>
<dbReference type="Pfam" id="PF19291">
    <property type="entry name" value="TREH_N"/>
    <property type="match status" value="1"/>
</dbReference>
<gene>
    <name evidence="2" type="ORF">FLX08_12100</name>
</gene>
<dbReference type="AlphaFoldDB" id="A0A544YXQ3"/>
<proteinExistence type="predicted"/>
<organism evidence="2 3">
    <name type="scientific">Microbispora hainanensis</name>
    <dbReference type="NCBI Taxonomy" id="568844"/>
    <lineage>
        <taxon>Bacteria</taxon>
        <taxon>Bacillati</taxon>
        <taxon>Actinomycetota</taxon>
        <taxon>Actinomycetes</taxon>
        <taxon>Streptosporangiales</taxon>
        <taxon>Streptosporangiaceae</taxon>
        <taxon>Microbispora</taxon>
    </lineage>
</organism>
<evidence type="ECO:0000313" key="3">
    <source>
        <dbReference type="Proteomes" id="UP000316541"/>
    </source>
</evidence>
<dbReference type="GO" id="GO:0016787">
    <property type="term" value="F:hydrolase activity"/>
    <property type="evidence" value="ECO:0007669"/>
    <property type="project" value="UniProtKB-KW"/>
</dbReference>
<dbReference type="Proteomes" id="UP000316541">
    <property type="component" value="Unassembled WGS sequence"/>
</dbReference>
<evidence type="ECO:0000259" key="1">
    <source>
        <dbReference type="Pfam" id="PF19291"/>
    </source>
</evidence>
<accession>A0A544YXQ3</accession>
<dbReference type="InterPro" id="IPR045582">
    <property type="entry name" value="Trehalase-like_N"/>
</dbReference>
<dbReference type="EMBL" id="VIRM01000011">
    <property type="protein sequence ID" value="TQS21549.1"/>
    <property type="molecule type" value="Genomic_DNA"/>
</dbReference>